<dbReference type="Gene3D" id="2.60.40.10">
    <property type="entry name" value="Immunoglobulins"/>
    <property type="match status" value="1"/>
</dbReference>
<evidence type="ECO:0000256" key="5">
    <source>
        <dbReference type="ARBA" id="ARBA00022729"/>
    </source>
</evidence>
<name>A0A8J4UEK9_CLAMG</name>
<feature type="chain" id="PRO_5035185886" evidence="12">
    <location>
        <begin position="43"/>
        <end position="794"/>
    </location>
</feature>
<comment type="caution">
    <text evidence="14">The sequence shown here is derived from an EMBL/GenBank/DDBJ whole genome shotgun (WGS) entry which is preliminary data.</text>
</comment>
<dbReference type="SUPFAM" id="SSF101912">
    <property type="entry name" value="Sema domain"/>
    <property type="match status" value="1"/>
</dbReference>
<keyword evidence="7" id="KW-1133">Transmembrane helix</keyword>
<gene>
    <name evidence="14" type="primary">plxnb2a</name>
    <name evidence="14" type="ORF">DAT39_002290</name>
</gene>
<keyword evidence="6" id="KW-0677">Repeat</keyword>
<protein>
    <submittedName>
        <fullName evidence="14">Plexin-B2-like isoform X1</fullName>
    </submittedName>
</protein>
<evidence type="ECO:0000256" key="10">
    <source>
        <dbReference type="ARBA" id="ARBA00023180"/>
    </source>
</evidence>
<evidence type="ECO:0000256" key="1">
    <source>
        <dbReference type="ARBA" id="ARBA00004251"/>
    </source>
</evidence>
<keyword evidence="4" id="KW-0812">Transmembrane</keyword>
<keyword evidence="8" id="KW-0472">Membrane</keyword>
<keyword evidence="9" id="KW-1015">Disulfide bond</keyword>
<evidence type="ECO:0000313" key="14">
    <source>
        <dbReference type="EMBL" id="KAF5907963.1"/>
    </source>
</evidence>
<accession>A0A8J4UEK9</accession>
<dbReference type="GO" id="GO:0007411">
    <property type="term" value="P:axon guidance"/>
    <property type="evidence" value="ECO:0007669"/>
    <property type="project" value="UniProtKB-ARBA"/>
</dbReference>
<feature type="domain" description="Sema" evidence="13">
    <location>
        <begin position="34"/>
        <end position="506"/>
    </location>
</feature>
<sequence length="794" mass="88762">CFCCPVEENHQKEGVRKRRSTKMEWWRVAALLVLLCVARSDCDQPRAQFSSLTTISTVVQDPRTGRIYLGAVDAIHQLDANLQKESTAQTGPKKDSPNCTPPITPHCMEAVETHNINKLLLVNSDQGTLVSCGSVFRGICSLLNLSNVEQQVYYSDTKGEKTYVVTPDKSVSVVGVISTFTKDKSLIDKPLNVFLVGQGYGSADSVKLVSTRLLQANSEMDIFENIVETSTVQAGPYMQRYQHDFRYAFKHESHVFFLFSRAIDAIDNRKVSFLARLCDNDQNYYSYIELQLSCSKGEDNVYNKVQAAYLTSPGSILAQNLSSNGLAADDKVLFALFSKPDGQDSALCMYPMSSINRRLKEAMEICYRDEEPSKKPKAVTSPYTSKKEELCPKRTGISYDNNPCGAEFLPSPLATTPEFALSAIPIYSRQSLLTSVAVSVVNDNTVAFVGTNTGEVLKIHLTDHAEVYGKFTGDSSDGPVNKSMFFDSTMDHLYITTMKKIMKVRVQACEQKKDCQSCMSQKDPYCGWCVFEGRCTRKKECSQGEEKDAWLWSPNQKCVGVQSFDPPSLSCKKTNQVKINVSPLPSIGSSRLTCVFNNFTSNAEMNNHQIICALPNPGIIPQTKGTQDFVPVSVTILVNDKIELTHDQYKFYNCAAVVENAVNTPCIACVTSQWGCQWNTQDHTCSDKDESEEDNIIKQNQRDKCPQFENLDPPLIPVGHKNPVTFEGKNLEKYMGKTFQIGTELMKHVGEVTTTGSNYRFDGYEFAYDKNPEVNVSFYVMDKETEKRIDSTLQ</sequence>
<reference evidence="14" key="1">
    <citation type="submission" date="2020-07" db="EMBL/GenBank/DDBJ databases">
        <title>Clarias magur genome sequencing, assembly and annotation.</title>
        <authorList>
            <person name="Kushwaha B."/>
            <person name="Kumar R."/>
            <person name="Das P."/>
            <person name="Joshi C.G."/>
            <person name="Kumar D."/>
            <person name="Nagpure N.S."/>
            <person name="Pandey M."/>
            <person name="Agarwal S."/>
            <person name="Srivastava S."/>
            <person name="Singh M."/>
            <person name="Sahoo L."/>
            <person name="Jayasankar P."/>
            <person name="Meher P.K."/>
            <person name="Koringa P.G."/>
            <person name="Iquebal M.A."/>
            <person name="Das S.P."/>
            <person name="Bit A."/>
            <person name="Patnaik S."/>
            <person name="Patel N."/>
            <person name="Shah T.M."/>
            <person name="Hinsu A."/>
            <person name="Jena J.K."/>
        </authorList>
    </citation>
    <scope>NUCLEOTIDE SEQUENCE</scope>
    <source>
        <strain evidence="14">CIFAMagur01</strain>
        <tissue evidence="14">Testis</tissue>
    </source>
</reference>
<dbReference type="SMART" id="SM00423">
    <property type="entry name" value="PSI"/>
    <property type="match status" value="2"/>
</dbReference>
<evidence type="ECO:0000256" key="8">
    <source>
        <dbReference type="ARBA" id="ARBA00023136"/>
    </source>
</evidence>
<dbReference type="InterPro" id="IPR013783">
    <property type="entry name" value="Ig-like_fold"/>
</dbReference>
<dbReference type="GO" id="GO:0050772">
    <property type="term" value="P:positive regulation of axonogenesis"/>
    <property type="evidence" value="ECO:0007669"/>
    <property type="project" value="TreeGrafter"/>
</dbReference>
<keyword evidence="10" id="KW-0325">Glycoprotein</keyword>
<comment type="subcellular location">
    <subcellularLocation>
        <location evidence="1">Cell membrane</location>
        <topology evidence="1">Single-pass type I membrane protein</topology>
    </subcellularLocation>
</comment>
<dbReference type="SUPFAM" id="SSF103575">
    <property type="entry name" value="Plexin repeat"/>
    <property type="match status" value="1"/>
</dbReference>
<dbReference type="InterPro" id="IPR036352">
    <property type="entry name" value="Semap_dom_sf"/>
</dbReference>
<dbReference type="SMART" id="SM00630">
    <property type="entry name" value="Sema"/>
    <property type="match status" value="1"/>
</dbReference>
<comment type="caution">
    <text evidence="11">Lacks conserved residue(s) required for the propagation of feature annotation.</text>
</comment>
<dbReference type="PROSITE" id="PS51004">
    <property type="entry name" value="SEMA"/>
    <property type="match status" value="1"/>
</dbReference>
<evidence type="ECO:0000256" key="9">
    <source>
        <dbReference type="ARBA" id="ARBA00023157"/>
    </source>
</evidence>
<dbReference type="Pfam" id="PF01403">
    <property type="entry name" value="Sema"/>
    <property type="match status" value="1"/>
</dbReference>
<dbReference type="GO" id="GO:0030334">
    <property type="term" value="P:regulation of cell migration"/>
    <property type="evidence" value="ECO:0007669"/>
    <property type="project" value="TreeGrafter"/>
</dbReference>
<dbReference type="InterPro" id="IPR016201">
    <property type="entry name" value="PSI"/>
</dbReference>
<dbReference type="EMBL" id="QNUK01000017">
    <property type="protein sequence ID" value="KAF5907963.1"/>
    <property type="molecule type" value="Genomic_DNA"/>
</dbReference>
<dbReference type="GO" id="GO:0007162">
    <property type="term" value="P:negative regulation of cell adhesion"/>
    <property type="evidence" value="ECO:0007669"/>
    <property type="project" value="TreeGrafter"/>
</dbReference>
<evidence type="ECO:0000259" key="13">
    <source>
        <dbReference type="PROSITE" id="PS51004"/>
    </source>
</evidence>
<dbReference type="Pfam" id="PF17960">
    <property type="entry name" value="TIG_plexin"/>
    <property type="match status" value="1"/>
</dbReference>
<dbReference type="InterPro" id="IPR001627">
    <property type="entry name" value="Semap_dom"/>
</dbReference>
<dbReference type="GO" id="GO:0005886">
    <property type="term" value="C:plasma membrane"/>
    <property type="evidence" value="ECO:0007669"/>
    <property type="project" value="UniProtKB-SubCell"/>
</dbReference>
<feature type="non-terminal residue" evidence="14">
    <location>
        <position position="1"/>
    </location>
</feature>
<organism evidence="14 15">
    <name type="scientific">Clarias magur</name>
    <name type="common">Asian catfish</name>
    <name type="synonym">Macropteronotus magur</name>
    <dbReference type="NCBI Taxonomy" id="1594786"/>
    <lineage>
        <taxon>Eukaryota</taxon>
        <taxon>Metazoa</taxon>
        <taxon>Chordata</taxon>
        <taxon>Craniata</taxon>
        <taxon>Vertebrata</taxon>
        <taxon>Euteleostomi</taxon>
        <taxon>Actinopterygii</taxon>
        <taxon>Neopterygii</taxon>
        <taxon>Teleostei</taxon>
        <taxon>Ostariophysi</taxon>
        <taxon>Siluriformes</taxon>
        <taxon>Clariidae</taxon>
        <taxon>Clarias</taxon>
    </lineage>
</organism>
<keyword evidence="15" id="KW-1185">Reference proteome</keyword>
<dbReference type="InterPro" id="IPR041019">
    <property type="entry name" value="TIG1_plexin"/>
</dbReference>
<evidence type="ECO:0000256" key="7">
    <source>
        <dbReference type="ARBA" id="ARBA00022989"/>
    </source>
</evidence>
<evidence type="ECO:0000256" key="6">
    <source>
        <dbReference type="ARBA" id="ARBA00022737"/>
    </source>
</evidence>
<dbReference type="GO" id="GO:0008360">
    <property type="term" value="P:regulation of cell shape"/>
    <property type="evidence" value="ECO:0007669"/>
    <property type="project" value="TreeGrafter"/>
</dbReference>
<feature type="non-terminal residue" evidence="14">
    <location>
        <position position="794"/>
    </location>
</feature>
<dbReference type="Pfam" id="PF01437">
    <property type="entry name" value="PSI"/>
    <property type="match status" value="1"/>
</dbReference>
<evidence type="ECO:0000256" key="4">
    <source>
        <dbReference type="ARBA" id="ARBA00022692"/>
    </source>
</evidence>
<dbReference type="GO" id="GO:0017154">
    <property type="term" value="F:semaphorin receptor activity"/>
    <property type="evidence" value="ECO:0007669"/>
    <property type="project" value="InterPro"/>
</dbReference>
<dbReference type="PANTHER" id="PTHR22625">
    <property type="entry name" value="PLEXIN"/>
    <property type="match status" value="1"/>
</dbReference>
<dbReference type="Proteomes" id="UP000727407">
    <property type="component" value="Unassembled WGS sequence"/>
</dbReference>
<keyword evidence="3" id="KW-0597">Phosphoprotein</keyword>
<proteinExistence type="predicted"/>
<dbReference type="InterPro" id="IPR015943">
    <property type="entry name" value="WD40/YVTN_repeat-like_dom_sf"/>
</dbReference>
<evidence type="ECO:0000313" key="15">
    <source>
        <dbReference type="Proteomes" id="UP000727407"/>
    </source>
</evidence>
<dbReference type="OrthoDB" id="125363at2759"/>
<keyword evidence="2" id="KW-1003">Cell membrane</keyword>
<dbReference type="Pfam" id="PF24479">
    <property type="entry name" value="PSI_PlexinA-B"/>
    <property type="match status" value="1"/>
</dbReference>
<dbReference type="Gene3D" id="2.130.10.10">
    <property type="entry name" value="YVTN repeat-like/Quinoprotein amine dehydrogenase"/>
    <property type="match status" value="1"/>
</dbReference>
<dbReference type="InterPro" id="IPR002165">
    <property type="entry name" value="Plexin_repeat"/>
</dbReference>
<dbReference type="PANTHER" id="PTHR22625:SF9">
    <property type="entry name" value="PLEXIN-B2"/>
    <property type="match status" value="1"/>
</dbReference>
<evidence type="ECO:0000256" key="3">
    <source>
        <dbReference type="ARBA" id="ARBA00022553"/>
    </source>
</evidence>
<dbReference type="AlphaFoldDB" id="A0A8J4UEK9"/>
<keyword evidence="5 12" id="KW-0732">Signal</keyword>
<evidence type="ECO:0000256" key="12">
    <source>
        <dbReference type="SAM" id="SignalP"/>
    </source>
</evidence>
<dbReference type="InterPro" id="IPR031148">
    <property type="entry name" value="Plexin"/>
</dbReference>
<feature type="signal peptide" evidence="12">
    <location>
        <begin position="1"/>
        <end position="42"/>
    </location>
</feature>
<dbReference type="GO" id="GO:0002116">
    <property type="term" value="C:semaphorin receptor complex"/>
    <property type="evidence" value="ECO:0007669"/>
    <property type="project" value="TreeGrafter"/>
</dbReference>
<dbReference type="FunFam" id="2.60.40.10:FF:000131">
    <property type="entry name" value="Plexin A2"/>
    <property type="match status" value="1"/>
</dbReference>
<evidence type="ECO:0000256" key="11">
    <source>
        <dbReference type="PROSITE-ProRule" id="PRU00352"/>
    </source>
</evidence>
<evidence type="ECO:0000256" key="2">
    <source>
        <dbReference type="ARBA" id="ARBA00022475"/>
    </source>
</evidence>